<feature type="domain" description="Endonuclease/exonuclease/phosphatase" evidence="1">
    <location>
        <begin position="2"/>
        <end position="177"/>
    </location>
</feature>
<dbReference type="Gene3D" id="3.60.10.10">
    <property type="entry name" value="Endonuclease/exonuclease/phosphatase"/>
    <property type="match status" value="1"/>
</dbReference>
<evidence type="ECO:0000313" key="3">
    <source>
        <dbReference type="Proteomes" id="UP000440578"/>
    </source>
</evidence>
<organism evidence="2 3">
    <name type="scientific">Amphibalanus amphitrite</name>
    <name type="common">Striped barnacle</name>
    <name type="synonym">Balanus amphitrite</name>
    <dbReference type="NCBI Taxonomy" id="1232801"/>
    <lineage>
        <taxon>Eukaryota</taxon>
        <taxon>Metazoa</taxon>
        <taxon>Ecdysozoa</taxon>
        <taxon>Arthropoda</taxon>
        <taxon>Crustacea</taxon>
        <taxon>Multicrustacea</taxon>
        <taxon>Cirripedia</taxon>
        <taxon>Thoracica</taxon>
        <taxon>Thoracicalcarea</taxon>
        <taxon>Balanomorpha</taxon>
        <taxon>Balanoidea</taxon>
        <taxon>Balanidae</taxon>
        <taxon>Amphibalaninae</taxon>
        <taxon>Amphibalanus</taxon>
    </lineage>
</organism>
<dbReference type="EMBL" id="VIIS01000368">
    <property type="protein sequence ID" value="KAF0309848.1"/>
    <property type="molecule type" value="Genomic_DNA"/>
</dbReference>
<evidence type="ECO:0000313" key="2">
    <source>
        <dbReference type="EMBL" id="KAF0309848.1"/>
    </source>
</evidence>
<dbReference type="Proteomes" id="UP000440578">
    <property type="component" value="Unassembled WGS sequence"/>
</dbReference>
<gene>
    <name evidence="2" type="ORF">FJT64_019051</name>
</gene>
<dbReference type="SUPFAM" id="SSF56219">
    <property type="entry name" value="DNase I-like"/>
    <property type="match status" value="1"/>
</dbReference>
<dbReference type="InterPro" id="IPR005135">
    <property type="entry name" value="Endo/exonuclease/phosphatase"/>
</dbReference>
<reference evidence="2 3" key="1">
    <citation type="submission" date="2019-07" db="EMBL/GenBank/DDBJ databases">
        <title>Draft genome assembly of a fouling barnacle, Amphibalanus amphitrite (Darwin, 1854): The first reference genome for Thecostraca.</title>
        <authorList>
            <person name="Kim W."/>
        </authorList>
    </citation>
    <scope>NUCLEOTIDE SEQUENCE [LARGE SCALE GENOMIC DNA]</scope>
    <source>
        <strain evidence="2">SNU_AA5</strain>
        <tissue evidence="2">Soma without cirri and trophi</tissue>
    </source>
</reference>
<protein>
    <recommendedName>
        <fullName evidence="1">Endonuclease/exonuclease/phosphatase domain-containing protein</fullName>
    </recommendedName>
</protein>
<sequence>MVLSETWLTEAMDNCTLVFPEYTVTRKDRRGRSGGGVAILHRSSLSTELLTVPSAGSALETVWIRLTGRRQIIFGAIYRPPSGPVAPVIEDLHDQLAYVVSKEKPVYILGDTNFDVNQPAKTGVREYGQLLHDFSLHQLITTPTRPGPNPSLIDHMITNRPDLVSDPRVLVSNISDHDLIAASVAGVKSRHQPRTVTIRSTRHLSQDALCLDLLQADWTPVYQAETVAAKWDAWRSAWTPLIDRHMPVRQILTRHQPQPWLHDEDVAAAMEARDAARLDKERTPCEETEREFRIKRNAVKASQRRACSQYFLSSYRQSRSTTWKDIRRFLVSSSKPQPNSHSPADHQPGWLDRLNRYFADVGSTVAEELAAADTGEMLRPRPPRVISGAFSPRPATLPELSAALQRMSPSKACGDDGITIAMLRMTFPVIGPHILHARRSSGLGSAL</sequence>
<dbReference type="OrthoDB" id="10062692at2759"/>
<dbReference type="PANTHER" id="PTHR47510:SF3">
    <property type="entry name" value="ENDO_EXONUCLEASE_PHOSPHATASE DOMAIN-CONTAINING PROTEIN"/>
    <property type="match status" value="1"/>
</dbReference>
<evidence type="ECO:0000259" key="1">
    <source>
        <dbReference type="Pfam" id="PF03372"/>
    </source>
</evidence>
<comment type="caution">
    <text evidence="2">The sequence shown here is derived from an EMBL/GenBank/DDBJ whole genome shotgun (WGS) entry which is preliminary data.</text>
</comment>
<dbReference type="InterPro" id="IPR036691">
    <property type="entry name" value="Endo/exonu/phosph_ase_sf"/>
</dbReference>
<dbReference type="AlphaFoldDB" id="A0A6A4X4P7"/>
<name>A0A6A4X4P7_AMPAM</name>
<accession>A0A6A4X4P7</accession>
<dbReference type="PANTHER" id="PTHR47510">
    <property type="entry name" value="REVERSE TRANSCRIPTASE DOMAIN-CONTAINING PROTEIN"/>
    <property type="match status" value="1"/>
</dbReference>
<keyword evidence="3" id="KW-1185">Reference proteome</keyword>
<dbReference type="Pfam" id="PF03372">
    <property type="entry name" value="Exo_endo_phos"/>
    <property type="match status" value="1"/>
</dbReference>
<proteinExistence type="predicted"/>
<dbReference type="GO" id="GO:0003824">
    <property type="term" value="F:catalytic activity"/>
    <property type="evidence" value="ECO:0007669"/>
    <property type="project" value="InterPro"/>
</dbReference>